<comment type="caution">
    <text evidence="1">The sequence shown here is derived from an EMBL/GenBank/DDBJ whole genome shotgun (WGS) entry which is preliminary data.</text>
</comment>
<evidence type="ECO:0000313" key="2">
    <source>
        <dbReference type="Proteomes" id="UP001148838"/>
    </source>
</evidence>
<reference evidence="1 2" key="1">
    <citation type="journal article" date="2022" name="Allergy">
        <title>Genome assembly and annotation of Periplaneta americana reveal a comprehensive cockroach allergen profile.</title>
        <authorList>
            <person name="Wang L."/>
            <person name="Xiong Q."/>
            <person name="Saelim N."/>
            <person name="Wang L."/>
            <person name="Nong W."/>
            <person name="Wan A.T."/>
            <person name="Shi M."/>
            <person name="Liu X."/>
            <person name="Cao Q."/>
            <person name="Hui J.H.L."/>
            <person name="Sookrung N."/>
            <person name="Leung T.F."/>
            <person name="Tungtrongchitr A."/>
            <person name="Tsui S.K.W."/>
        </authorList>
    </citation>
    <scope>NUCLEOTIDE SEQUENCE [LARGE SCALE GENOMIC DNA]</scope>
    <source>
        <strain evidence="1">PWHHKU_190912</strain>
    </source>
</reference>
<proteinExistence type="predicted"/>
<keyword evidence="2" id="KW-1185">Reference proteome</keyword>
<gene>
    <name evidence="1" type="ORF">ANN_26588</name>
</gene>
<name>A0ABQ8RYJ7_PERAM</name>
<dbReference type="EMBL" id="JAJSOF020000039">
    <property type="protein sequence ID" value="KAJ4426789.1"/>
    <property type="molecule type" value="Genomic_DNA"/>
</dbReference>
<sequence length="252" mass="29414">MIESGICKRRQVRKDYIKVNDIRSSGKINIFASAHISQFRLNKGVLSSDQPIGKVCIQEVTHCSIVMVANKSLGYGERNGMRRWDGIVNWTTVLDYVGRKVKVKDDRTDIKLDTRVLNDNAFYHFRLRLMGYNEMKANDFVYKDFTNRRVKEKLRVNIPLNGKVTTFLTGHGKTGAYFYRFKLRDNPSCACGAEEQTFDHLLFECPKLDKERLAFQREMLRKTGKWTFTKLKIMQEHAHIFINYVNAINLDE</sequence>
<accession>A0ABQ8RYJ7</accession>
<organism evidence="1 2">
    <name type="scientific">Periplaneta americana</name>
    <name type="common">American cockroach</name>
    <name type="synonym">Blatta americana</name>
    <dbReference type="NCBI Taxonomy" id="6978"/>
    <lineage>
        <taxon>Eukaryota</taxon>
        <taxon>Metazoa</taxon>
        <taxon>Ecdysozoa</taxon>
        <taxon>Arthropoda</taxon>
        <taxon>Hexapoda</taxon>
        <taxon>Insecta</taxon>
        <taxon>Pterygota</taxon>
        <taxon>Neoptera</taxon>
        <taxon>Polyneoptera</taxon>
        <taxon>Dictyoptera</taxon>
        <taxon>Blattodea</taxon>
        <taxon>Blattoidea</taxon>
        <taxon>Blattidae</taxon>
        <taxon>Blattinae</taxon>
        <taxon>Periplaneta</taxon>
    </lineage>
</organism>
<dbReference type="Proteomes" id="UP001148838">
    <property type="component" value="Unassembled WGS sequence"/>
</dbReference>
<protein>
    <submittedName>
        <fullName evidence="1">Uncharacterized protein</fullName>
    </submittedName>
</protein>
<evidence type="ECO:0000313" key="1">
    <source>
        <dbReference type="EMBL" id="KAJ4426789.1"/>
    </source>
</evidence>